<accession>A0A1I7YWD1</accession>
<dbReference type="Proteomes" id="UP000095287">
    <property type="component" value="Unplaced"/>
</dbReference>
<organism evidence="1 2">
    <name type="scientific">Steinernema glaseri</name>
    <dbReference type="NCBI Taxonomy" id="37863"/>
    <lineage>
        <taxon>Eukaryota</taxon>
        <taxon>Metazoa</taxon>
        <taxon>Ecdysozoa</taxon>
        <taxon>Nematoda</taxon>
        <taxon>Chromadorea</taxon>
        <taxon>Rhabditida</taxon>
        <taxon>Tylenchina</taxon>
        <taxon>Panagrolaimomorpha</taxon>
        <taxon>Strongyloidoidea</taxon>
        <taxon>Steinernematidae</taxon>
        <taxon>Steinernema</taxon>
    </lineage>
</organism>
<evidence type="ECO:0000313" key="1">
    <source>
        <dbReference type="Proteomes" id="UP000095287"/>
    </source>
</evidence>
<proteinExistence type="predicted"/>
<dbReference type="AlphaFoldDB" id="A0A1I7YWD1"/>
<reference evidence="2" key="1">
    <citation type="submission" date="2016-11" db="UniProtKB">
        <authorList>
            <consortium name="WormBaseParasite"/>
        </authorList>
    </citation>
    <scope>IDENTIFICATION</scope>
</reference>
<keyword evidence="1" id="KW-1185">Reference proteome</keyword>
<evidence type="ECO:0000313" key="2">
    <source>
        <dbReference type="WBParaSite" id="L893_g20386.t1"/>
    </source>
</evidence>
<protein>
    <submittedName>
        <fullName evidence="2">ASCH domain-containing protein</fullName>
    </submittedName>
</protein>
<dbReference type="WBParaSite" id="L893_g20386.t1">
    <property type="protein sequence ID" value="L893_g20386.t1"/>
    <property type="gene ID" value="L893_g20386"/>
</dbReference>
<sequence>MRLNRIHLVGGRRKIDEKSILRRGARMEVHSEWKAYPKNKRLCGGIPFYVRQIELDVWHPGYEEQRRKYWHGYAGEALSYRNGNVGVHVGVWCGRK</sequence>
<name>A0A1I7YWD1_9BILA</name>